<dbReference type="EMBL" id="JARK01001436">
    <property type="protein sequence ID" value="EYC02422.1"/>
    <property type="molecule type" value="Genomic_DNA"/>
</dbReference>
<evidence type="ECO:0000313" key="2">
    <source>
        <dbReference type="Proteomes" id="UP000024635"/>
    </source>
</evidence>
<name>A0A016TID6_9BILA</name>
<protein>
    <submittedName>
        <fullName evidence="1">Uncharacterized protein</fullName>
    </submittedName>
</protein>
<reference evidence="2" key="1">
    <citation type="journal article" date="2015" name="Nat. Genet.">
        <title>The genome and transcriptome of the zoonotic hookworm Ancylostoma ceylanicum identify infection-specific gene families.</title>
        <authorList>
            <person name="Schwarz E.M."/>
            <person name="Hu Y."/>
            <person name="Antoshechkin I."/>
            <person name="Miller M.M."/>
            <person name="Sternberg P.W."/>
            <person name="Aroian R.V."/>
        </authorList>
    </citation>
    <scope>NUCLEOTIDE SEQUENCE</scope>
    <source>
        <strain evidence="2">HY135</strain>
    </source>
</reference>
<dbReference type="Proteomes" id="UP000024635">
    <property type="component" value="Unassembled WGS sequence"/>
</dbReference>
<accession>A0A016TID6</accession>
<dbReference type="AlphaFoldDB" id="A0A016TID6"/>
<proteinExistence type="predicted"/>
<comment type="caution">
    <text evidence="1">The sequence shown here is derived from an EMBL/GenBank/DDBJ whole genome shotgun (WGS) entry which is preliminary data.</text>
</comment>
<keyword evidence="2" id="KW-1185">Reference proteome</keyword>
<sequence length="66" mass="7598">MLLFRNLSFTRRPSLWLSIRDLVQLTDYTHGYEITHPSGDISTPKPASEVRLLLVNVLAYPNLPFI</sequence>
<evidence type="ECO:0000313" key="1">
    <source>
        <dbReference type="EMBL" id="EYC02422.1"/>
    </source>
</evidence>
<gene>
    <name evidence="1" type="primary">Acey_s0100.g3290</name>
    <name evidence="1" type="ORF">Y032_0100g3290</name>
</gene>
<organism evidence="1 2">
    <name type="scientific">Ancylostoma ceylanicum</name>
    <dbReference type="NCBI Taxonomy" id="53326"/>
    <lineage>
        <taxon>Eukaryota</taxon>
        <taxon>Metazoa</taxon>
        <taxon>Ecdysozoa</taxon>
        <taxon>Nematoda</taxon>
        <taxon>Chromadorea</taxon>
        <taxon>Rhabditida</taxon>
        <taxon>Rhabditina</taxon>
        <taxon>Rhabditomorpha</taxon>
        <taxon>Strongyloidea</taxon>
        <taxon>Ancylostomatidae</taxon>
        <taxon>Ancylostomatinae</taxon>
        <taxon>Ancylostoma</taxon>
    </lineage>
</organism>